<protein>
    <recommendedName>
        <fullName evidence="5">Flavin-containing monooxygenase</fullName>
        <ecNumber evidence="5">1.-.-.-</ecNumber>
    </recommendedName>
</protein>
<dbReference type="GO" id="GO:0004499">
    <property type="term" value="F:N,N-dimethylaniline monooxygenase activity"/>
    <property type="evidence" value="ECO:0007669"/>
    <property type="project" value="InterPro"/>
</dbReference>
<keyword evidence="4 5" id="KW-0560">Oxidoreductase</keyword>
<dbReference type="Gene3D" id="3.50.50.60">
    <property type="entry name" value="FAD/NAD(P)-binding domain"/>
    <property type="match status" value="1"/>
</dbReference>
<keyword evidence="3 5" id="KW-0274">FAD</keyword>
<dbReference type="GO" id="GO:0050660">
    <property type="term" value="F:flavin adenine dinucleotide binding"/>
    <property type="evidence" value="ECO:0007669"/>
    <property type="project" value="InterPro"/>
</dbReference>
<name>A0A9J6EBD8_RHIMP</name>
<comment type="similarity">
    <text evidence="1 5">Belongs to the FMO family.</text>
</comment>
<evidence type="ECO:0000256" key="5">
    <source>
        <dbReference type="RuleBase" id="RU361177"/>
    </source>
</evidence>
<evidence type="ECO:0000256" key="1">
    <source>
        <dbReference type="ARBA" id="ARBA00009183"/>
    </source>
</evidence>
<dbReference type="VEuPathDB" id="VectorBase:LOC119163497"/>
<evidence type="ECO:0000256" key="2">
    <source>
        <dbReference type="ARBA" id="ARBA00022630"/>
    </source>
</evidence>
<dbReference type="AlphaFoldDB" id="A0A9J6EBD8"/>
<keyword evidence="5" id="KW-0503">Monooxygenase</keyword>
<dbReference type="EMBL" id="JABSTU010000005">
    <property type="protein sequence ID" value="KAH8031662.1"/>
    <property type="molecule type" value="Genomic_DNA"/>
</dbReference>
<keyword evidence="7" id="KW-1185">Reference proteome</keyword>
<sequence>MPRSGQLVKREMFLKVTPLDDIILATGYLIKFPFLPKEVVSVEDNQVQLYKYVFPPHLKHPSLAIIGLVQPVGSLFPVAEMQCQQLSRPLATITALPDLSSSIGYFGDSPTQNVTAWINDIRRRQQLAVRDDATTRLIGAKLAFTEWQERVTSIRHGLEKNLQEYAYVKPWQIHNYLVMLAGAQKIDYLQQGLSEAEVIADIATNRPSTMRDFISTCTSLDKCFPGLV</sequence>
<organism evidence="6 7">
    <name type="scientific">Rhipicephalus microplus</name>
    <name type="common">Cattle tick</name>
    <name type="synonym">Boophilus microplus</name>
    <dbReference type="NCBI Taxonomy" id="6941"/>
    <lineage>
        <taxon>Eukaryota</taxon>
        <taxon>Metazoa</taxon>
        <taxon>Ecdysozoa</taxon>
        <taxon>Arthropoda</taxon>
        <taxon>Chelicerata</taxon>
        <taxon>Arachnida</taxon>
        <taxon>Acari</taxon>
        <taxon>Parasitiformes</taxon>
        <taxon>Ixodida</taxon>
        <taxon>Ixodoidea</taxon>
        <taxon>Ixodidae</taxon>
        <taxon>Rhipicephalinae</taxon>
        <taxon>Rhipicephalus</taxon>
        <taxon>Boophilus</taxon>
    </lineage>
</organism>
<proteinExistence type="inferred from homology"/>
<dbReference type="EC" id="1.-.-.-" evidence="5"/>
<dbReference type="Proteomes" id="UP000821866">
    <property type="component" value="Chromosome 3"/>
</dbReference>
<dbReference type="PANTHER" id="PTHR23023">
    <property type="entry name" value="DIMETHYLANILINE MONOOXYGENASE"/>
    <property type="match status" value="1"/>
</dbReference>
<gene>
    <name evidence="6" type="ORF">HPB51_019676</name>
</gene>
<dbReference type="InterPro" id="IPR050346">
    <property type="entry name" value="FMO-like"/>
</dbReference>
<evidence type="ECO:0000313" key="6">
    <source>
        <dbReference type="EMBL" id="KAH8031662.1"/>
    </source>
</evidence>
<dbReference type="InterPro" id="IPR020946">
    <property type="entry name" value="Flavin_mOase-like"/>
</dbReference>
<comment type="cofactor">
    <cofactor evidence="5">
        <name>FAD</name>
        <dbReference type="ChEBI" id="CHEBI:57692"/>
    </cofactor>
</comment>
<dbReference type="Pfam" id="PF00743">
    <property type="entry name" value="FMO-like"/>
    <property type="match status" value="1"/>
</dbReference>
<evidence type="ECO:0000256" key="3">
    <source>
        <dbReference type="ARBA" id="ARBA00022827"/>
    </source>
</evidence>
<accession>A0A9J6EBD8</accession>
<evidence type="ECO:0000256" key="4">
    <source>
        <dbReference type="ARBA" id="ARBA00023002"/>
    </source>
</evidence>
<reference evidence="6" key="2">
    <citation type="submission" date="2021-09" db="EMBL/GenBank/DDBJ databases">
        <authorList>
            <person name="Jia N."/>
            <person name="Wang J."/>
            <person name="Shi W."/>
            <person name="Du L."/>
            <person name="Sun Y."/>
            <person name="Zhan W."/>
            <person name="Jiang J."/>
            <person name="Wang Q."/>
            <person name="Zhang B."/>
            <person name="Ji P."/>
            <person name="Sakyi L.B."/>
            <person name="Cui X."/>
            <person name="Yuan T."/>
            <person name="Jiang B."/>
            <person name="Yang W."/>
            <person name="Lam T.T.-Y."/>
            <person name="Chang Q."/>
            <person name="Ding S."/>
            <person name="Wang X."/>
            <person name="Zhu J."/>
            <person name="Ruan X."/>
            <person name="Zhao L."/>
            <person name="Wei J."/>
            <person name="Que T."/>
            <person name="Du C."/>
            <person name="Cheng J."/>
            <person name="Dai P."/>
            <person name="Han X."/>
            <person name="Huang E."/>
            <person name="Gao Y."/>
            <person name="Liu J."/>
            <person name="Shao H."/>
            <person name="Ye R."/>
            <person name="Li L."/>
            <person name="Wei W."/>
            <person name="Wang X."/>
            <person name="Wang C."/>
            <person name="Huo Q."/>
            <person name="Li W."/>
            <person name="Guo W."/>
            <person name="Chen H."/>
            <person name="Chen S."/>
            <person name="Zhou L."/>
            <person name="Zhou L."/>
            <person name="Ni X."/>
            <person name="Tian J."/>
            <person name="Zhou Y."/>
            <person name="Sheng Y."/>
            <person name="Liu T."/>
            <person name="Pan Y."/>
            <person name="Xia L."/>
            <person name="Li J."/>
            <person name="Zhao F."/>
            <person name="Cao W."/>
        </authorList>
    </citation>
    <scope>NUCLEOTIDE SEQUENCE</scope>
    <source>
        <strain evidence="6">Rmic-2018</strain>
        <tissue evidence="6">Larvae</tissue>
    </source>
</reference>
<comment type="caution">
    <text evidence="6">The sequence shown here is derived from an EMBL/GenBank/DDBJ whole genome shotgun (WGS) entry which is preliminary data.</text>
</comment>
<keyword evidence="2 5" id="KW-0285">Flavoprotein</keyword>
<reference evidence="6" key="1">
    <citation type="journal article" date="2020" name="Cell">
        <title>Large-Scale Comparative Analyses of Tick Genomes Elucidate Their Genetic Diversity and Vector Capacities.</title>
        <authorList>
            <consortium name="Tick Genome and Microbiome Consortium (TIGMIC)"/>
            <person name="Jia N."/>
            <person name="Wang J."/>
            <person name="Shi W."/>
            <person name="Du L."/>
            <person name="Sun Y."/>
            <person name="Zhan W."/>
            <person name="Jiang J.F."/>
            <person name="Wang Q."/>
            <person name="Zhang B."/>
            <person name="Ji P."/>
            <person name="Bell-Sakyi L."/>
            <person name="Cui X.M."/>
            <person name="Yuan T.T."/>
            <person name="Jiang B.G."/>
            <person name="Yang W.F."/>
            <person name="Lam T.T."/>
            <person name="Chang Q.C."/>
            <person name="Ding S.J."/>
            <person name="Wang X.J."/>
            <person name="Zhu J.G."/>
            <person name="Ruan X.D."/>
            <person name="Zhao L."/>
            <person name="Wei J.T."/>
            <person name="Ye R.Z."/>
            <person name="Que T.C."/>
            <person name="Du C.H."/>
            <person name="Zhou Y.H."/>
            <person name="Cheng J.X."/>
            <person name="Dai P.F."/>
            <person name="Guo W.B."/>
            <person name="Han X.H."/>
            <person name="Huang E.J."/>
            <person name="Li L.F."/>
            <person name="Wei W."/>
            <person name="Gao Y.C."/>
            <person name="Liu J.Z."/>
            <person name="Shao H.Z."/>
            <person name="Wang X."/>
            <person name="Wang C.C."/>
            <person name="Yang T.C."/>
            <person name="Huo Q.B."/>
            <person name="Li W."/>
            <person name="Chen H.Y."/>
            <person name="Chen S.E."/>
            <person name="Zhou L.G."/>
            <person name="Ni X.B."/>
            <person name="Tian J.H."/>
            <person name="Sheng Y."/>
            <person name="Liu T."/>
            <person name="Pan Y.S."/>
            <person name="Xia L.Y."/>
            <person name="Li J."/>
            <person name="Zhao F."/>
            <person name="Cao W.C."/>
        </authorList>
    </citation>
    <scope>NUCLEOTIDE SEQUENCE</scope>
    <source>
        <strain evidence="6">Rmic-2018</strain>
    </source>
</reference>
<dbReference type="InterPro" id="IPR036188">
    <property type="entry name" value="FAD/NAD-bd_sf"/>
</dbReference>
<evidence type="ECO:0000313" key="7">
    <source>
        <dbReference type="Proteomes" id="UP000821866"/>
    </source>
</evidence>
<dbReference type="GO" id="GO:0050661">
    <property type="term" value="F:NADP binding"/>
    <property type="evidence" value="ECO:0007669"/>
    <property type="project" value="InterPro"/>
</dbReference>